<dbReference type="InterPro" id="IPR029787">
    <property type="entry name" value="Nucleotide_cyclase"/>
</dbReference>
<dbReference type="STRING" id="486698.AWC22_10665"/>
<comment type="caution">
    <text evidence="1">The sequence shown here is derived from an EMBL/GenBank/DDBJ whole genome shotgun (WGS) entry which is preliminary data.</text>
</comment>
<evidence type="ECO:0000313" key="2">
    <source>
        <dbReference type="Proteomes" id="UP000193087"/>
    </source>
</evidence>
<organism evidence="1 2">
    <name type="scientific">Mycobacterium riyadhense</name>
    <dbReference type="NCBI Taxonomy" id="486698"/>
    <lineage>
        <taxon>Bacteria</taxon>
        <taxon>Bacillati</taxon>
        <taxon>Actinomycetota</taxon>
        <taxon>Actinomycetes</taxon>
        <taxon>Mycobacteriales</taxon>
        <taxon>Mycobacteriaceae</taxon>
        <taxon>Mycobacterium</taxon>
    </lineage>
</organism>
<dbReference type="InterPro" id="IPR020503">
    <property type="entry name" value="Uncharacterised_Rv2561"/>
</dbReference>
<dbReference type="Pfam" id="PF10851">
    <property type="entry name" value="DUF2652"/>
    <property type="match status" value="1"/>
</dbReference>
<protein>
    <recommendedName>
        <fullName evidence="3">DUF2652 domain-containing protein</fullName>
    </recommendedName>
</protein>
<dbReference type="AlphaFoldDB" id="A0A1X2DES8"/>
<proteinExistence type="predicted"/>
<reference evidence="1 2" key="1">
    <citation type="submission" date="2016-01" db="EMBL/GenBank/DDBJ databases">
        <title>The new phylogeny of the genus Mycobacterium.</title>
        <authorList>
            <person name="Tarcisio F."/>
            <person name="Conor M."/>
            <person name="Antonella G."/>
            <person name="Elisabetta G."/>
            <person name="Giulia F.S."/>
            <person name="Sara T."/>
            <person name="Anna F."/>
            <person name="Clotilde B."/>
            <person name="Roberto B."/>
            <person name="Veronica D.S."/>
            <person name="Fabio R."/>
            <person name="Monica P."/>
            <person name="Olivier J."/>
            <person name="Enrico T."/>
            <person name="Nicola S."/>
        </authorList>
    </citation>
    <scope>NUCLEOTIDE SEQUENCE [LARGE SCALE GENOMIC DNA]</scope>
    <source>
        <strain evidence="1 2">DSM 45176</strain>
    </source>
</reference>
<dbReference type="Proteomes" id="UP000193087">
    <property type="component" value="Unassembled WGS sequence"/>
</dbReference>
<dbReference type="OrthoDB" id="3815156at2"/>
<dbReference type="GeneID" id="93494271"/>
<dbReference type="EMBL" id="LQPQ01000023">
    <property type="protein sequence ID" value="ORW86484.1"/>
    <property type="molecule type" value="Genomic_DNA"/>
</dbReference>
<accession>A0A1X2DES8</accession>
<evidence type="ECO:0000313" key="1">
    <source>
        <dbReference type="EMBL" id="ORW86484.1"/>
    </source>
</evidence>
<keyword evidence="2" id="KW-1185">Reference proteome</keyword>
<gene>
    <name evidence="1" type="ORF">AWC22_10665</name>
</gene>
<sequence>MGIQRAVLLIADIGGYTNYMHWNRKHLAHAQWTVAELLESVIDAGKGMKLAKLEGDAAFFWAPDGDANVLVCDRPSRMRHAFRARRERIKKDHPCDCKSCEQRDNLTIKFVTHEGEVAEQRVKRNVELAGVDVILVHRMLKNNVPVSEYLLMTDVVAQCLDEPVRGLCKPLTHDFEGLGHTPTHYIDLATSEVPPLPPERSFFGRLWAYLKFEWHALPYLLGFKKACAGFRSLDRGADEQPATMG</sequence>
<dbReference type="Gene3D" id="3.30.70.1230">
    <property type="entry name" value="Nucleotide cyclase"/>
    <property type="match status" value="1"/>
</dbReference>
<name>A0A1X2DES8_9MYCO</name>
<evidence type="ECO:0008006" key="3">
    <source>
        <dbReference type="Google" id="ProtNLM"/>
    </source>
</evidence>
<dbReference type="RefSeq" id="WP_085248998.1">
    <property type="nucleotide sequence ID" value="NZ_CAJMWJ010000001.1"/>
</dbReference>